<accession>W7E8U9</accession>
<gene>
    <name evidence="2" type="ORF">COCVIDRAFT_43273</name>
</gene>
<dbReference type="AlphaFoldDB" id="W7E8U9"/>
<feature type="compositionally biased region" description="Polar residues" evidence="1">
    <location>
        <begin position="1"/>
        <end position="13"/>
    </location>
</feature>
<evidence type="ECO:0000313" key="3">
    <source>
        <dbReference type="Proteomes" id="UP000054337"/>
    </source>
</evidence>
<sequence length="71" mass="7457">MDRSTANSDTPELTSAGGGSDWNNSDCGKDNKAGVGIKLDDDGRMRTLSSECALNIQSPLANPDKHSVCQC</sequence>
<dbReference type="EMBL" id="KI968997">
    <property type="protein sequence ID" value="EUN20477.1"/>
    <property type="molecule type" value="Genomic_DNA"/>
</dbReference>
<protein>
    <submittedName>
        <fullName evidence="2">Uncharacterized protein</fullName>
    </submittedName>
</protein>
<feature type="region of interest" description="Disordered" evidence="1">
    <location>
        <begin position="1"/>
        <end position="40"/>
    </location>
</feature>
<evidence type="ECO:0000313" key="2">
    <source>
        <dbReference type="EMBL" id="EUN20477.1"/>
    </source>
</evidence>
<dbReference type="RefSeq" id="XP_014550051.1">
    <property type="nucleotide sequence ID" value="XM_014694565.1"/>
</dbReference>
<reference evidence="2 3" key="1">
    <citation type="journal article" date="2013" name="PLoS Genet.">
        <title>Comparative genome structure, secondary metabolite, and effector coding capacity across Cochliobolus pathogens.</title>
        <authorList>
            <person name="Condon B.J."/>
            <person name="Leng Y."/>
            <person name="Wu D."/>
            <person name="Bushley K.E."/>
            <person name="Ohm R.A."/>
            <person name="Otillar R."/>
            <person name="Martin J."/>
            <person name="Schackwitz W."/>
            <person name="Grimwood J."/>
            <person name="MohdZainudin N."/>
            <person name="Xue C."/>
            <person name="Wang R."/>
            <person name="Manning V.A."/>
            <person name="Dhillon B."/>
            <person name="Tu Z.J."/>
            <person name="Steffenson B.J."/>
            <person name="Salamov A."/>
            <person name="Sun H."/>
            <person name="Lowry S."/>
            <person name="LaButti K."/>
            <person name="Han J."/>
            <person name="Copeland A."/>
            <person name="Lindquist E."/>
            <person name="Barry K."/>
            <person name="Schmutz J."/>
            <person name="Baker S.E."/>
            <person name="Ciuffetti L.M."/>
            <person name="Grigoriev I.V."/>
            <person name="Zhong S."/>
            <person name="Turgeon B.G."/>
        </authorList>
    </citation>
    <scope>NUCLEOTIDE SEQUENCE [LARGE SCALE GENOMIC DNA]</scope>
    <source>
        <strain evidence="2 3">FI3</strain>
    </source>
</reference>
<dbReference type="GeneID" id="26257498"/>
<keyword evidence="3" id="KW-1185">Reference proteome</keyword>
<name>W7E8U9_BIPV3</name>
<proteinExistence type="predicted"/>
<organism evidence="2 3">
    <name type="scientific">Bipolaris victoriae (strain FI3)</name>
    <name type="common">Victoria blight of oats agent</name>
    <name type="synonym">Cochliobolus victoriae</name>
    <dbReference type="NCBI Taxonomy" id="930091"/>
    <lineage>
        <taxon>Eukaryota</taxon>
        <taxon>Fungi</taxon>
        <taxon>Dikarya</taxon>
        <taxon>Ascomycota</taxon>
        <taxon>Pezizomycotina</taxon>
        <taxon>Dothideomycetes</taxon>
        <taxon>Pleosporomycetidae</taxon>
        <taxon>Pleosporales</taxon>
        <taxon>Pleosporineae</taxon>
        <taxon>Pleosporaceae</taxon>
        <taxon>Bipolaris</taxon>
    </lineage>
</organism>
<dbReference type="HOGENOM" id="CLU_2739649_0_0_1"/>
<dbReference type="Proteomes" id="UP000054337">
    <property type="component" value="Unassembled WGS sequence"/>
</dbReference>
<feature type="compositionally biased region" description="Basic and acidic residues" evidence="1">
    <location>
        <begin position="27"/>
        <end position="40"/>
    </location>
</feature>
<evidence type="ECO:0000256" key="1">
    <source>
        <dbReference type="SAM" id="MobiDB-lite"/>
    </source>
</evidence>